<name>A0A4R2LGW0_9FIRM</name>
<dbReference type="PANTHER" id="PTHR43877:SF2">
    <property type="entry name" value="AMINOALKYLPHOSPHONATE N-ACETYLTRANSFERASE-RELATED"/>
    <property type="match status" value="1"/>
</dbReference>
<keyword evidence="1" id="KW-0808">Transferase</keyword>
<dbReference type="Proteomes" id="UP000295711">
    <property type="component" value="Unassembled WGS sequence"/>
</dbReference>
<keyword evidence="4" id="KW-0687">Ribonucleoprotein</keyword>
<dbReference type="CDD" id="cd04301">
    <property type="entry name" value="NAT_SF"/>
    <property type="match status" value="1"/>
</dbReference>
<dbReference type="AlphaFoldDB" id="A0A4R2LGW0"/>
<dbReference type="SUPFAM" id="SSF55729">
    <property type="entry name" value="Acyl-CoA N-acyltransferases (Nat)"/>
    <property type="match status" value="1"/>
</dbReference>
<dbReference type="GO" id="GO:0005840">
    <property type="term" value="C:ribosome"/>
    <property type="evidence" value="ECO:0007669"/>
    <property type="project" value="UniProtKB-KW"/>
</dbReference>
<sequence length="172" mass="19803">MIRKATEKDIQAVSHIYDEIHTEEEAGRVTIGWIRDIYPTEKTAEMALQMGDLYVLEEDGVVVAAGRLNQQQEPSYAEADWEYDAEEQEVMVLHTLVVSPTIENRGYGRAFVSFYEDFARKHGCNYLRMDTNQKNTRARQFYKKLGYREVGIVPCTFNGIIGVQLVCLEKKL</sequence>
<keyword evidence="2" id="KW-0012">Acyltransferase</keyword>
<evidence type="ECO:0000313" key="4">
    <source>
        <dbReference type="EMBL" id="TCO85379.1"/>
    </source>
</evidence>
<comment type="caution">
    <text evidence="4">The sequence shown here is derived from an EMBL/GenBank/DDBJ whole genome shotgun (WGS) entry which is preliminary data.</text>
</comment>
<dbReference type="PROSITE" id="PS51186">
    <property type="entry name" value="GNAT"/>
    <property type="match status" value="1"/>
</dbReference>
<dbReference type="PANTHER" id="PTHR43877">
    <property type="entry name" value="AMINOALKYLPHOSPHONATE N-ACETYLTRANSFERASE-RELATED-RELATED"/>
    <property type="match status" value="1"/>
</dbReference>
<dbReference type="InterPro" id="IPR050832">
    <property type="entry name" value="Bact_Acetyltransf"/>
</dbReference>
<feature type="domain" description="N-acetyltransferase" evidence="3">
    <location>
        <begin position="1"/>
        <end position="172"/>
    </location>
</feature>
<evidence type="ECO:0000259" key="3">
    <source>
        <dbReference type="PROSITE" id="PS51186"/>
    </source>
</evidence>
<reference evidence="4 5" key="1">
    <citation type="submission" date="2019-03" db="EMBL/GenBank/DDBJ databases">
        <title>Genomic Encyclopedia of Type Strains, Phase IV (KMG-IV): sequencing the most valuable type-strain genomes for metagenomic binning, comparative biology and taxonomic classification.</title>
        <authorList>
            <person name="Goeker M."/>
        </authorList>
    </citation>
    <scope>NUCLEOTIDE SEQUENCE [LARGE SCALE GENOMIC DNA]</scope>
    <source>
        <strain evidence="4 5">DSM 28559</strain>
    </source>
</reference>
<dbReference type="InterPro" id="IPR016181">
    <property type="entry name" value="Acyl_CoA_acyltransferase"/>
</dbReference>
<dbReference type="Gene3D" id="3.40.630.30">
    <property type="match status" value="1"/>
</dbReference>
<dbReference type="GO" id="GO:0016747">
    <property type="term" value="F:acyltransferase activity, transferring groups other than amino-acyl groups"/>
    <property type="evidence" value="ECO:0007669"/>
    <property type="project" value="InterPro"/>
</dbReference>
<keyword evidence="4" id="KW-0689">Ribosomal protein</keyword>
<gene>
    <name evidence="4" type="ORF">EV212_103100</name>
</gene>
<evidence type="ECO:0000313" key="5">
    <source>
        <dbReference type="Proteomes" id="UP000295711"/>
    </source>
</evidence>
<evidence type="ECO:0000256" key="2">
    <source>
        <dbReference type="ARBA" id="ARBA00023315"/>
    </source>
</evidence>
<dbReference type="RefSeq" id="WP_132089578.1">
    <property type="nucleotide sequence ID" value="NZ_JANKAQ010000003.1"/>
</dbReference>
<protein>
    <submittedName>
        <fullName evidence="4">Ribosomal protein S18 acetylase RimI-like enzyme</fullName>
    </submittedName>
</protein>
<keyword evidence="5" id="KW-1185">Reference proteome</keyword>
<accession>A0A4R2LGW0</accession>
<dbReference type="InterPro" id="IPR000182">
    <property type="entry name" value="GNAT_dom"/>
</dbReference>
<proteinExistence type="predicted"/>
<evidence type="ECO:0000256" key="1">
    <source>
        <dbReference type="ARBA" id="ARBA00022679"/>
    </source>
</evidence>
<dbReference type="OrthoDB" id="357176at2"/>
<dbReference type="EMBL" id="SLXA01000003">
    <property type="protein sequence ID" value="TCO85379.1"/>
    <property type="molecule type" value="Genomic_DNA"/>
</dbReference>
<dbReference type="Pfam" id="PF00583">
    <property type="entry name" value="Acetyltransf_1"/>
    <property type="match status" value="1"/>
</dbReference>
<organism evidence="4 5">
    <name type="scientific">Frisingicoccus caecimuris</name>
    <dbReference type="NCBI Taxonomy" id="1796636"/>
    <lineage>
        <taxon>Bacteria</taxon>
        <taxon>Bacillati</taxon>
        <taxon>Bacillota</taxon>
        <taxon>Clostridia</taxon>
        <taxon>Lachnospirales</taxon>
        <taxon>Lachnospiraceae</taxon>
        <taxon>Frisingicoccus</taxon>
    </lineage>
</organism>